<proteinExistence type="predicted"/>
<comment type="caution">
    <text evidence="1">The sequence shown here is derived from an EMBL/GenBank/DDBJ whole genome shotgun (WGS) entry which is preliminary data.</text>
</comment>
<gene>
    <name evidence="1" type="ORF">Vadar_034179</name>
</gene>
<protein>
    <submittedName>
        <fullName evidence="1">Uncharacterized protein</fullName>
    </submittedName>
</protein>
<dbReference type="EMBL" id="CM037161">
    <property type="protein sequence ID" value="KAH7856229.1"/>
    <property type="molecule type" value="Genomic_DNA"/>
</dbReference>
<evidence type="ECO:0000313" key="2">
    <source>
        <dbReference type="Proteomes" id="UP000828048"/>
    </source>
</evidence>
<name>A0ACB7YSS2_9ERIC</name>
<organism evidence="1 2">
    <name type="scientific">Vaccinium darrowii</name>
    <dbReference type="NCBI Taxonomy" id="229202"/>
    <lineage>
        <taxon>Eukaryota</taxon>
        <taxon>Viridiplantae</taxon>
        <taxon>Streptophyta</taxon>
        <taxon>Embryophyta</taxon>
        <taxon>Tracheophyta</taxon>
        <taxon>Spermatophyta</taxon>
        <taxon>Magnoliopsida</taxon>
        <taxon>eudicotyledons</taxon>
        <taxon>Gunneridae</taxon>
        <taxon>Pentapetalae</taxon>
        <taxon>asterids</taxon>
        <taxon>Ericales</taxon>
        <taxon>Ericaceae</taxon>
        <taxon>Vaccinioideae</taxon>
        <taxon>Vaccinieae</taxon>
        <taxon>Vaccinium</taxon>
    </lineage>
</organism>
<evidence type="ECO:0000313" key="1">
    <source>
        <dbReference type="EMBL" id="KAH7856229.1"/>
    </source>
</evidence>
<sequence length="542" mass="58791">MGLKALWNFVSVGLLGILFFHGSGVSKKGPHPSDLTFTHQATDALPVSFYEYIIVGGGTSGCTLAATLSKRATVLLLERGGSPYGNPNISSIASFAANLADVSPSSPAQAFVSTDGVFNTRARVLGGGTCLNVGFYTRAPADYVSRAGWDPKLVEESYEWVEKKIVFRPAMLQWQSAVRDGLLEAGVLPDNGYTFEHIYGTKVGGTIFDENGHRHTAADLLEYADPTKIIVYLNAVVHQIYLDTKGDVWKLKPRANGVEFKDAEGHIHKAYLKMGSTNEIILSAGALGSPQLLMLSGIGPRPHLLAHGIDVVLDQPMVGQGMSDNPNNVVLIPSPRPVEVSLAEVVGITRFESYIEALSGSLLNLVGAFGVGEFFKSLANQTAQNFTQLPKELNPLLNPNIQVGIIHPLDLERCVKGTKTVIEVLESKPLSSFQYPTLSVRTILRLMLSLPLNARPRHPGVAFSLEQYCMDTVVTIWHYHGGCQVGRVVDHDYKVLGADGLRVIDGSTFYESPGANPQATVMMLGRYMGQKILQERFSNGIK</sequence>
<reference evidence="1 2" key="1">
    <citation type="journal article" date="2021" name="Hortic Res">
        <title>High-quality reference genome and annotation aids understanding of berry development for evergreen blueberry (Vaccinium darrowii).</title>
        <authorList>
            <person name="Yu J."/>
            <person name="Hulse-Kemp A.M."/>
            <person name="Babiker E."/>
            <person name="Staton M."/>
        </authorList>
    </citation>
    <scope>NUCLEOTIDE SEQUENCE [LARGE SCALE GENOMIC DNA]</scope>
    <source>
        <strain evidence="2">cv. NJ 8807/NJ 8810</strain>
        <tissue evidence="1">Young leaf</tissue>
    </source>
</reference>
<dbReference type="Proteomes" id="UP000828048">
    <property type="component" value="Chromosome 11"/>
</dbReference>
<accession>A0ACB7YSS2</accession>
<keyword evidence="2" id="KW-1185">Reference proteome</keyword>